<dbReference type="Gene3D" id="3.30.40.10">
    <property type="entry name" value="Zinc/RING finger domain, C3HC4 (zinc finger)"/>
    <property type="match status" value="1"/>
</dbReference>
<evidence type="ECO:0000256" key="8">
    <source>
        <dbReference type="ARBA" id="ARBA00022786"/>
    </source>
</evidence>
<name>A0AAV6WZ78_9LAMI</name>
<comment type="catalytic activity">
    <reaction evidence="1">
        <text>S-ubiquitinyl-[E2 ubiquitin-conjugating enzyme]-L-cysteine + [acceptor protein]-L-lysine = [E2 ubiquitin-conjugating enzyme]-L-cysteine + N(6)-ubiquitinyl-[acceptor protein]-L-lysine.</text>
        <dbReference type="EC" id="2.3.2.27"/>
    </reaction>
</comment>
<evidence type="ECO:0000256" key="10">
    <source>
        <dbReference type="ARBA" id="ARBA00024004"/>
    </source>
</evidence>
<accession>A0AAV6WZ78</accession>
<keyword evidence="7 11" id="KW-0863">Zinc-finger</keyword>
<feature type="region of interest" description="Disordered" evidence="12">
    <location>
        <begin position="1"/>
        <end position="71"/>
    </location>
</feature>
<keyword evidence="8" id="KW-0833">Ubl conjugation pathway</keyword>
<feature type="compositionally biased region" description="Acidic residues" evidence="12">
    <location>
        <begin position="105"/>
        <end position="123"/>
    </location>
</feature>
<dbReference type="Pfam" id="PF21362">
    <property type="entry name" value="Sina_RING"/>
    <property type="match status" value="1"/>
</dbReference>
<proteinExistence type="inferred from homology"/>
<keyword evidence="15" id="KW-1185">Reference proteome</keyword>
<evidence type="ECO:0000256" key="9">
    <source>
        <dbReference type="ARBA" id="ARBA00022833"/>
    </source>
</evidence>
<dbReference type="PROSITE" id="PS51081">
    <property type="entry name" value="ZF_SIAH"/>
    <property type="match status" value="1"/>
</dbReference>
<dbReference type="InterPro" id="IPR049548">
    <property type="entry name" value="Sina-like_RING"/>
</dbReference>
<evidence type="ECO:0000256" key="5">
    <source>
        <dbReference type="ARBA" id="ARBA00022679"/>
    </source>
</evidence>
<dbReference type="PANTHER" id="PTHR46632:SF16">
    <property type="entry name" value="E3 UBIQUITIN-PROTEIN LIGASE SINA-LIKE 10"/>
    <property type="match status" value="1"/>
</dbReference>
<dbReference type="EC" id="2.3.2.27" evidence="4"/>
<comment type="function">
    <text evidence="10">E3 ubiquitin-protein ligase that mediates ubiquitination and subsequent proteasomal degradation of target proteins. E3 ubiquitin ligases accept ubiquitin from an E2 ubiquitin-conjugating enzyme in the form of a thioester and then directly transfers the ubiquitin to targeted substrates. It probably triggers the ubiquitin-mediated degradation of different substrates.</text>
</comment>
<evidence type="ECO:0000256" key="2">
    <source>
        <dbReference type="ARBA" id="ARBA00004906"/>
    </source>
</evidence>
<keyword evidence="5" id="KW-0808">Transferase</keyword>
<feature type="domain" description="SIAH-type" evidence="13">
    <location>
        <begin position="248"/>
        <end position="306"/>
    </location>
</feature>
<feature type="compositionally biased region" description="Acidic residues" evidence="12">
    <location>
        <begin position="130"/>
        <end position="143"/>
    </location>
</feature>
<dbReference type="CDD" id="cd16571">
    <property type="entry name" value="RING-HC_SIAHs"/>
    <property type="match status" value="1"/>
</dbReference>
<dbReference type="GO" id="GO:0061630">
    <property type="term" value="F:ubiquitin protein ligase activity"/>
    <property type="evidence" value="ECO:0007669"/>
    <property type="project" value="UniProtKB-EC"/>
</dbReference>
<reference evidence="14" key="1">
    <citation type="submission" date="2019-10" db="EMBL/GenBank/DDBJ databases">
        <authorList>
            <person name="Zhang R."/>
            <person name="Pan Y."/>
            <person name="Wang J."/>
            <person name="Ma R."/>
            <person name="Yu S."/>
        </authorList>
    </citation>
    <scope>NUCLEOTIDE SEQUENCE</scope>
    <source>
        <strain evidence="14">LA-IB0</strain>
        <tissue evidence="14">Leaf</tissue>
    </source>
</reference>
<evidence type="ECO:0000256" key="4">
    <source>
        <dbReference type="ARBA" id="ARBA00012483"/>
    </source>
</evidence>
<keyword evidence="6" id="KW-0479">Metal-binding</keyword>
<feature type="region of interest" description="Disordered" evidence="12">
    <location>
        <begin position="99"/>
        <end position="162"/>
    </location>
</feature>
<dbReference type="InterPro" id="IPR013010">
    <property type="entry name" value="Znf_SIAH"/>
</dbReference>
<evidence type="ECO:0000259" key="13">
    <source>
        <dbReference type="PROSITE" id="PS51081"/>
    </source>
</evidence>
<evidence type="ECO:0000256" key="1">
    <source>
        <dbReference type="ARBA" id="ARBA00000900"/>
    </source>
</evidence>
<comment type="caution">
    <text evidence="14">The sequence shown here is derived from an EMBL/GenBank/DDBJ whole genome shotgun (WGS) entry which is preliminary data.</text>
</comment>
<dbReference type="InterPro" id="IPR013083">
    <property type="entry name" value="Znf_RING/FYVE/PHD"/>
</dbReference>
<evidence type="ECO:0000256" key="12">
    <source>
        <dbReference type="SAM" id="MobiDB-lite"/>
    </source>
</evidence>
<dbReference type="InterPro" id="IPR044286">
    <property type="entry name" value="SINL_plant"/>
</dbReference>
<sequence length="426" mass="48371">MVRFCVGRRDGIDDVVEEGPSNTNNRDGDRDRDRDRPLPKKPRTSDNLIVYHPRRPNSGNPNSPPPLSFFQQRLQQQPDPIVEDDDDSENFSFIQQLLHQQPDPIVEDDDDSEDPSYDDDDESGPSFYEDQSEEEQQQQEEAEQLQNGGAEVQPTEARLNSTPTEIRTARESTVARVETPTPLSVTLTDPDVLDCPICLEPLSSPVYQCENGHIACASCCTKMRNKCASCCWPIGYNRCRAIEKVLESIQISCRYKHHGCKESLNYSKKLDHEKTCIFTPCSCPNLGCNYVGPSLCLYTHFALQHSTSSRKFCFNIRVAISLDNNQKHVFLQESNESTLFILNRRIEPFGSCVSVICISPSSSRKGFRYEVKARDGESSINLKTMVESTREWIAEVPAKRCLLVPSDFMSLNGQLKLELLIYRDRK</sequence>
<evidence type="ECO:0000256" key="7">
    <source>
        <dbReference type="ARBA" id="ARBA00022771"/>
    </source>
</evidence>
<comment type="similarity">
    <text evidence="3">Belongs to the SINA (Seven in absentia) family.</text>
</comment>
<feature type="compositionally biased region" description="Basic and acidic residues" evidence="12">
    <location>
        <begin position="26"/>
        <end position="38"/>
    </location>
</feature>
<dbReference type="GO" id="GO:0008270">
    <property type="term" value="F:zinc ion binding"/>
    <property type="evidence" value="ECO:0007669"/>
    <property type="project" value="UniProtKB-KW"/>
</dbReference>
<keyword evidence="9" id="KW-0862">Zinc</keyword>
<dbReference type="EMBL" id="WHWC01000011">
    <property type="protein sequence ID" value="KAG8373767.1"/>
    <property type="molecule type" value="Genomic_DNA"/>
</dbReference>
<dbReference type="Proteomes" id="UP000826271">
    <property type="component" value="Unassembled WGS sequence"/>
</dbReference>
<dbReference type="SUPFAM" id="SSF49599">
    <property type="entry name" value="TRAF domain-like"/>
    <property type="match status" value="1"/>
</dbReference>
<protein>
    <recommendedName>
        <fullName evidence="4">RING-type E3 ubiquitin transferase</fullName>
        <ecNumber evidence="4">2.3.2.27</ecNumber>
    </recommendedName>
</protein>
<dbReference type="Pfam" id="PF21361">
    <property type="entry name" value="Sina_ZnF"/>
    <property type="match status" value="1"/>
</dbReference>
<evidence type="ECO:0000313" key="15">
    <source>
        <dbReference type="Proteomes" id="UP000826271"/>
    </source>
</evidence>
<evidence type="ECO:0000256" key="6">
    <source>
        <dbReference type="ARBA" id="ARBA00022723"/>
    </source>
</evidence>
<evidence type="ECO:0000256" key="3">
    <source>
        <dbReference type="ARBA" id="ARBA00009119"/>
    </source>
</evidence>
<evidence type="ECO:0000256" key="11">
    <source>
        <dbReference type="PROSITE-ProRule" id="PRU00455"/>
    </source>
</evidence>
<organism evidence="14 15">
    <name type="scientific">Buddleja alternifolia</name>
    <dbReference type="NCBI Taxonomy" id="168488"/>
    <lineage>
        <taxon>Eukaryota</taxon>
        <taxon>Viridiplantae</taxon>
        <taxon>Streptophyta</taxon>
        <taxon>Embryophyta</taxon>
        <taxon>Tracheophyta</taxon>
        <taxon>Spermatophyta</taxon>
        <taxon>Magnoliopsida</taxon>
        <taxon>eudicotyledons</taxon>
        <taxon>Gunneridae</taxon>
        <taxon>Pentapetalae</taxon>
        <taxon>asterids</taxon>
        <taxon>lamiids</taxon>
        <taxon>Lamiales</taxon>
        <taxon>Scrophulariaceae</taxon>
        <taxon>Buddlejeae</taxon>
        <taxon>Buddleja</taxon>
    </lineage>
</organism>
<dbReference type="PANTHER" id="PTHR46632">
    <property type="entry name" value="E3 UBIQUITIN-PROTEIN LIGASE SINA-LIKE 4"/>
    <property type="match status" value="1"/>
</dbReference>
<evidence type="ECO:0000313" key="14">
    <source>
        <dbReference type="EMBL" id="KAG8373767.1"/>
    </source>
</evidence>
<gene>
    <name evidence="14" type="ORF">BUALT_Bualt11G0059400</name>
</gene>
<comment type="pathway">
    <text evidence="2">Protein modification; protein ubiquitination.</text>
</comment>
<dbReference type="AlphaFoldDB" id="A0AAV6WZ78"/>